<dbReference type="Gene3D" id="2.40.30.10">
    <property type="entry name" value="Translation factors"/>
    <property type="match status" value="1"/>
</dbReference>
<dbReference type="InterPro" id="IPR017938">
    <property type="entry name" value="Riboflavin_synthase-like_b-brl"/>
</dbReference>
<name>A0A8S0VYM7_9FIRM</name>
<accession>A0A8S0VYM7</accession>
<evidence type="ECO:0000256" key="1">
    <source>
        <dbReference type="ARBA" id="ARBA00022448"/>
    </source>
</evidence>
<keyword evidence="6" id="KW-0249">Electron transport</keyword>
<feature type="binding site" evidence="10">
    <location>
        <position position="282"/>
    </location>
    <ligand>
        <name>[2Fe-2S] cluster</name>
        <dbReference type="ChEBI" id="CHEBI:190135"/>
    </ligand>
</feature>
<dbReference type="GO" id="GO:0046872">
    <property type="term" value="F:metal ion binding"/>
    <property type="evidence" value="ECO:0007669"/>
    <property type="project" value="UniProtKB-KW"/>
</dbReference>
<dbReference type="EMBL" id="LR746496">
    <property type="protein sequence ID" value="CAA7603203.1"/>
    <property type="molecule type" value="Genomic_DNA"/>
</dbReference>
<dbReference type="InterPro" id="IPR019480">
    <property type="entry name" value="Dihydroorotate_DH_Fe-S-bd"/>
</dbReference>
<proteinExistence type="predicted"/>
<keyword evidence="7 10" id="KW-0408">Iron</keyword>
<dbReference type="GO" id="GO:0050660">
    <property type="term" value="F:flavin adenine dinucleotide binding"/>
    <property type="evidence" value="ECO:0007669"/>
    <property type="project" value="InterPro"/>
</dbReference>
<evidence type="ECO:0000313" key="12">
    <source>
        <dbReference type="EMBL" id="CAA7603203.1"/>
    </source>
</evidence>
<dbReference type="Gene3D" id="3.40.50.80">
    <property type="entry name" value="Nucleotide-binding domain of ferredoxin-NADP reductase (FNR) module"/>
    <property type="match status" value="1"/>
</dbReference>
<dbReference type="GO" id="GO:0016491">
    <property type="term" value="F:oxidoreductase activity"/>
    <property type="evidence" value="ECO:0007669"/>
    <property type="project" value="UniProtKB-KW"/>
</dbReference>
<reference evidence="12" key="1">
    <citation type="submission" date="2020-01" db="EMBL/GenBank/DDBJ databases">
        <authorList>
            <person name="Hornung B."/>
        </authorList>
    </citation>
    <scope>NUCLEOTIDE SEQUENCE</scope>
    <source>
        <strain evidence="12">PacBioINE</strain>
    </source>
</reference>
<dbReference type="PANTHER" id="PTHR43513">
    <property type="entry name" value="DIHYDROOROTATE DEHYDROGENASE B (NAD(+)), ELECTRON TRANSFER SUBUNIT"/>
    <property type="match status" value="1"/>
</dbReference>
<dbReference type="InterPro" id="IPR012165">
    <property type="entry name" value="Cyt_c3_hydrogenase_gsu"/>
</dbReference>
<dbReference type="Pfam" id="PF00175">
    <property type="entry name" value="NAD_binding_1"/>
    <property type="match status" value="1"/>
</dbReference>
<dbReference type="Gene3D" id="2.10.240.10">
    <property type="entry name" value="Dihydroorotate dehydrogenase, electron transfer subunit"/>
    <property type="match status" value="1"/>
</dbReference>
<keyword evidence="3 10" id="KW-0001">2Fe-2S</keyword>
<dbReference type="InterPro" id="IPR001709">
    <property type="entry name" value="Flavoprot_Pyr_Nucl_cyt_Rdtase"/>
</dbReference>
<dbReference type="GO" id="GO:0006221">
    <property type="term" value="P:pyrimidine nucleotide biosynthetic process"/>
    <property type="evidence" value="ECO:0007669"/>
    <property type="project" value="InterPro"/>
</dbReference>
<dbReference type="AlphaFoldDB" id="A0A8S0VYM7"/>
<evidence type="ECO:0000256" key="9">
    <source>
        <dbReference type="ARBA" id="ARBA00034078"/>
    </source>
</evidence>
<evidence type="ECO:0000256" key="2">
    <source>
        <dbReference type="ARBA" id="ARBA00022630"/>
    </source>
</evidence>
<comment type="cofactor">
    <cofactor evidence="10">
        <name>[2Fe-2S] cluster</name>
        <dbReference type="ChEBI" id="CHEBI:190135"/>
    </cofactor>
    <text evidence="10">Binds 1 [2Fe-2S] cluster per subunit.</text>
</comment>
<dbReference type="InterPro" id="IPR017927">
    <property type="entry name" value="FAD-bd_FR_type"/>
</dbReference>
<dbReference type="CDD" id="cd06221">
    <property type="entry name" value="sulfite_reductase_like"/>
    <property type="match status" value="1"/>
</dbReference>
<sequence length="298" mass="32183">MANNPYLPFRAPILSKTRQTAADWTYRLGCSLHPAPGQFVEVSLPGVGECPISISDFTSDSVELTIRRVGKVTDSLSRQEETDYLYLRGPYGHGFPLEQFAGRHLIIAAGGTGLAPVKSVIRHFAEKPGALAELTVLAGFKSPEDILFRPELENWGRSFNVQVTVDQVPCASDPNPAGTEEYPQGNGEYPGGQAHLTGLNPAGRPWPGHVGLITALIPDLTIPSPANAVAIVVGPPAMMKFTCAELLRRGLKEEQVWVSLERRMSCGLGKCGHCRVGSTHVCLDGPVFNYAKARKLVD</sequence>
<evidence type="ECO:0000256" key="4">
    <source>
        <dbReference type="ARBA" id="ARBA00022723"/>
    </source>
</evidence>
<evidence type="ECO:0000256" key="6">
    <source>
        <dbReference type="ARBA" id="ARBA00022982"/>
    </source>
</evidence>
<dbReference type="KEGG" id="aacx:DEACI_4026"/>
<protein>
    <submittedName>
        <fullName evidence="12">Cytochrome-c3 hydrogenase, gamma subunit</fullName>
        <ecNumber evidence="12">1.-.-.-</ecNumber>
    </submittedName>
</protein>
<dbReference type="Proteomes" id="UP000836597">
    <property type="component" value="Chromosome"/>
</dbReference>
<comment type="cofactor">
    <cofactor evidence="9">
        <name>[2Fe-2S] cluster</name>
        <dbReference type="ChEBI" id="CHEBI:190135"/>
    </cofactor>
</comment>
<keyword evidence="4 10" id="KW-0479">Metal-binding</keyword>
<keyword evidence="2" id="KW-0285">Flavoprotein</keyword>
<keyword evidence="5" id="KW-0274">FAD</keyword>
<dbReference type="EC" id="1.-.-.-" evidence="12"/>
<dbReference type="RefSeq" id="WP_240986456.1">
    <property type="nucleotide sequence ID" value="NZ_LR746496.1"/>
</dbReference>
<dbReference type="PANTHER" id="PTHR43513:SF1">
    <property type="entry name" value="ANAEROBIC SULFITE REDUCTASE SUBUNIT B"/>
    <property type="match status" value="1"/>
</dbReference>
<dbReference type="PRINTS" id="PR00371">
    <property type="entry name" value="FPNCR"/>
</dbReference>
<keyword evidence="8 10" id="KW-0411">Iron-sulfur</keyword>
<dbReference type="Pfam" id="PF10418">
    <property type="entry name" value="DHODB_Fe-S_bind"/>
    <property type="match status" value="1"/>
</dbReference>
<evidence type="ECO:0000256" key="8">
    <source>
        <dbReference type="ARBA" id="ARBA00023014"/>
    </source>
</evidence>
<dbReference type="SUPFAM" id="SSF52343">
    <property type="entry name" value="Ferredoxin reductase-like, C-terminal NADP-linked domain"/>
    <property type="match status" value="1"/>
</dbReference>
<evidence type="ECO:0000256" key="10">
    <source>
        <dbReference type="PIRSR" id="PIRSR006816-2"/>
    </source>
</evidence>
<dbReference type="InterPro" id="IPR037117">
    <property type="entry name" value="Dihydroorotate_DH_ele_sf"/>
</dbReference>
<dbReference type="PIRSF" id="PIRSF006816">
    <property type="entry name" value="Cyc3_hyd_g"/>
    <property type="match status" value="1"/>
</dbReference>
<dbReference type="InterPro" id="IPR001433">
    <property type="entry name" value="OxRdtase_FAD/NAD-bd"/>
</dbReference>
<evidence type="ECO:0000256" key="5">
    <source>
        <dbReference type="ARBA" id="ARBA00022827"/>
    </source>
</evidence>
<feature type="binding site" evidence="10">
    <location>
        <position position="266"/>
    </location>
    <ligand>
        <name>[2Fe-2S] cluster</name>
        <dbReference type="ChEBI" id="CHEBI:190135"/>
    </ligand>
</feature>
<feature type="binding site" evidence="10">
    <location>
        <position position="271"/>
    </location>
    <ligand>
        <name>[2Fe-2S] cluster</name>
        <dbReference type="ChEBI" id="CHEBI:190135"/>
    </ligand>
</feature>
<evidence type="ECO:0000256" key="7">
    <source>
        <dbReference type="ARBA" id="ARBA00023004"/>
    </source>
</evidence>
<keyword evidence="12" id="KW-0560">Oxidoreductase</keyword>
<evidence type="ECO:0000256" key="3">
    <source>
        <dbReference type="ARBA" id="ARBA00022714"/>
    </source>
</evidence>
<dbReference type="PROSITE" id="PS51384">
    <property type="entry name" value="FAD_FR"/>
    <property type="match status" value="1"/>
</dbReference>
<gene>
    <name evidence="12" type="ORF">DEACI_4026</name>
</gene>
<dbReference type="InterPro" id="IPR039261">
    <property type="entry name" value="FNR_nucleotide-bd"/>
</dbReference>
<organism evidence="12">
    <name type="scientific">Acididesulfobacillus acetoxydans</name>
    <dbReference type="NCBI Taxonomy" id="1561005"/>
    <lineage>
        <taxon>Bacteria</taxon>
        <taxon>Bacillati</taxon>
        <taxon>Bacillota</taxon>
        <taxon>Clostridia</taxon>
        <taxon>Eubacteriales</taxon>
        <taxon>Peptococcaceae</taxon>
        <taxon>Acididesulfobacillus</taxon>
    </lineage>
</organism>
<evidence type="ECO:0000259" key="11">
    <source>
        <dbReference type="PROSITE" id="PS51384"/>
    </source>
</evidence>
<dbReference type="SUPFAM" id="SSF63380">
    <property type="entry name" value="Riboflavin synthase domain-like"/>
    <property type="match status" value="1"/>
</dbReference>
<feature type="binding site" evidence="10">
    <location>
        <position position="274"/>
    </location>
    <ligand>
        <name>[2Fe-2S] cluster</name>
        <dbReference type="ChEBI" id="CHEBI:190135"/>
    </ligand>
</feature>
<dbReference type="PRINTS" id="PR00410">
    <property type="entry name" value="PHEHYDRXLASE"/>
</dbReference>
<feature type="domain" description="FAD-binding FR-type" evidence="11">
    <location>
        <begin position="6"/>
        <end position="97"/>
    </location>
</feature>
<keyword evidence="1" id="KW-0813">Transport</keyword>
<dbReference type="GO" id="GO:0051537">
    <property type="term" value="F:2 iron, 2 sulfur cluster binding"/>
    <property type="evidence" value="ECO:0007669"/>
    <property type="project" value="UniProtKB-KW"/>
</dbReference>
<dbReference type="InterPro" id="IPR050353">
    <property type="entry name" value="PyrK_electron_transfer"/>
</dbReference>